<organism evidence="11 12">
    <name type="scientific">Baia soyae</name>
    <dbReference type="NCBI Taxonomy" id="1544746"/>
    <lineage>
        <taxon>Bacteria</taxon>
        <taxon>Bacillati</taxon>
        <taxon>Bacillota</taxon>
        <taxon>Bacilli</taxon>
        <taxon>Bacillales</taxon>
        <taxon>Thermoactinomycetaceae</taxon>
        <taxon>Baia</taxon>
    </lineage>
</organism>
<dbReference type="Proteomes" id="UP000294746">
    <property type="component" value="Unassembled WGS sequence"/>
</dbReference>
<comment type="similarity">
    <text evidence="1 10">Belongs to the RNA polymerase subunit omega family.</text>
</comment>
<gene>
    <name evidence="10" type="primary">rpoZ</name>
    <name evidence="11" type="ORF">EDD57_10698</name>
</gene>
<dbReference type="GO" id="GO:0003677">
    <property type="term" value="F:DNA binding"/>
    <property type="evidence" value="ECO:0007669"/>
    <property type="project" value="UniProtKB-UniRule"/>
</dbReference>
<name>A0A4R2SF27_9BACL</name>
<dbReference type="AlphaFoldDB" id="A0A4R2SF27"/>
<comment type="catalytic activity">
    <reaction evidence="9 10">
        <text>RNA(n) + a ribonucleoside 5'-triphosphate = RNA(n+1) + diphosphate</text>
        <dbReference type="Rhea" id="RHEA:21248"/>
        <dbReference type="Rhea" id="RHEA-COMP:14527"/>
        <dbReference type="Rhea" id="RHEA-COMP:17342"/>
        <dbReference type="ChEBI" id="CHEBI:33019"/>
        <dbReference type="ChEBI" id="CHEBI:61557"/>
        <dbReference type="ChEBI" id="CHEBI:140395"/>
        <dbReference type="EC" id="2.7.7.6"/>
    </reaction>
</comment>
<dbReference type="InterPro" id="IPR006110">
    <property type="entry name" value="Pol_omega/Rpo6/RPB6"/>
</dbReference>
<dbReference type="EMBL" id="SLXV01000006">
    <property type="protein sequence ID" value="TCP69782.1"/>
    <property type="molecule type" value="Genomic_DNA"/>
</dbReference>
<dbReference type="InterPro" id="IPR003716">
    <property type="entry name" value="DNA-dir_RNA_pol_omega"/>
</dbReference>
<accession>A0A4R2SF27</accession>
<evidence type="ECO:0000313" key="11">
    <source>
        <dbReference type="EMBL" id="TCP69782.1"/>
    </source>
</evidence>
<dbReference type="Pfam" id="PF01192">
    <property type="entry name" value="RNA_pol_Rpb6"/>
    <property type="match status" value="1"/>
</dbReference>
<dbReference type="RefSeq" id="WP_131848115.1">
    <property type="nucleotide sequence ID" value="NZ_SLXV01000006.1"/>
</dbReference>
<evidence type="ECO:0000313" key="12">
    <source>
        <dbReference type="Proteomes" id="UP000294746"/>
    </source>
</evidence>
<dbReference type="Gene3D" id="3.90.940.10">
    <property type="match status" value="1"/>
</dbReference>
<evidence type="ECO:0000256" key="6">
    <source>
        <dbReference type="ARBA" id="ARBA00022695"/>
    </source>
</evidence>
<comment type="caution">
    <text evidence="11">The sequence shown here is derived from an EMBL/GenBank/DDBJ whole genome shotgun (WGS) entry which is preliminary data.</text>
</comment>
<proteinExistence type="inferred from homology"/>
<comment type="subunit">
    <text evidence="10">The RNAP catalytic core consists of 2 alpha, 1 beta, 1 beta' and 1 omega subunit. When a sigma factor is associated with the core the holoenzyme is formed, which can initiate transcription.</text>
</comment>
<dbReference type="HAMAP" id="MF_00366">
    <property type="entry name" value="RNApol_bact_RpoZ"/>
    <property type="match status" value="1"/>
</dbReference>
<evidence type="ECO:0000256" key="2">
    <source>
        <dbReference type="ARBA" id="ARBA00012418"/>
    </source>
</evidence>
<keyword evidence="7 10" id="KW-0804">Transcription</keyword>
<evidence type="ECO:0000256" key="9">
    <source>
        <dbReference type="ARBA" id="ARBA00048552"/>
    </source>
</evidence>
<dbReference type="SUPFAM" id="SSF63562">
    <property type="entry name" value="RPB6/omega subunit-like"/>
    <property type="match status" value="1"/>
</dbReference>
<dbReference type="OrthoDB" id="9815459at2"/>
<evidence type="ECO:0000256" key="4">
    <source>
        <dbReference type="ARBA" id="ARBA00022478"/>
    </source>
</evidence>
<sequence>MLYPSIDELMEKADSKYALVVLASKRARGLLEGTSELQLKPRSKKYVGAALEEIAVDLIVTPGKTKNA</sequence>
<dbReference type="GO" id="GO:0000428">
    <property type="term" value="C:DNA-directed RNA polymerase complex"/>
    <property type="evidence" value="ECO:0007669"/>
    <property type="project" value="UniProtKB-KW"/>
</dbReference>
<dbReference type="PANTHER" id="PTHR34476:SF1">
    <property type="entry name" value="DNA-DIRECTED RNA POLYMERASE SUBUNIT OMEGA"/>
    <property type="match status" value="1"/>
</dbReference>
<dbReference type="GO" id="GO:0003899">
    <property type="term" value="F:DNA-directed RNA polymerase activity"/>
    <property type="evidence" value="ECO:0007669"/>
    <property type="project" value="UniProtKB-UniRule"/>
</dbReference>
<keyword evidence="4 10" id="KW-0240">DNA-directed RNA polymerase</keyword>
<dbReference type="GO" id="GO:0006351">
    <property type="term" value="P:DNA-templated transcription"/>
    <property type="evidence" value="ECO:0007669"/>
    <property type="project" value="UniProtKB-UniRule"/>
</dbReference>
<evidence type="ECO:0000256" key="1">
    <source>
        <dbReference type="ARBA" id="ARBA00006711"/>
    </source>
</evidence>
<keyword evidence="5 10" id="KW-0808">Transferase</keyword>
<comment type="function">
    <text evidence="10">Promotes RNA polymerase assembly. Latches the N- and C-terminal regions of the beta' subunit thereby facilitating its interaction with the beta and alpha subunits.</text>
</comment>
<keyword evidence="12" id="KW-1185">Reference proteome</keyword>
<evidence type="ECO:0000256" key="3">
    <source>
        <dbReference type="ARBA" id="ARBA00013725"/>
    </source>
</evidence>
<reference evidence="11 12" key="1">
    <citation type="submission" date="2019-03" db="EMBL/GenBank/DDBJ databases">
        <title>Genomic Encyclopedia of Type Strains, Phase IV (KMG-IV): sequencing the most valuable type-strain genomes for metagenomic binning, comparative biology and taxonomic classification.</title>
        <authorList>
            <person name="Goeker M."/>
        </authorList>
    </citation>
    <scope>NUCLEOTIDE SEQUENCE [LARGE SCALE GENOMIC DNA]</scope>
    <source>
        <strain evidence="11 12">DSM 46831</strain>
    </source>
</reference>
<evidence type="ECO:0000256" key="5">
    <source>
        <dbReference type="ARBA" id="ARBA00022679"/>
    </source>
</evidence>
<keyword evidence="6 10" id="KW-0548">Nucleotidyltransferase</keyword>
<evidence type="ECO:0000256" key="8">
    <source>
        <dbReference type="ARBA" id="ARBA00029924"/>
    </source>
</evidence>
<protein>
    <recommendedName>
        <fullName evidence="3 10">DNA-directed RNA polymerase subunit omega</fullName>
        <shortName evidence="10">RNAP omega subunit</shortName>
        <ecNumber evidence="2 10">2.7.7.6</ecNumber>
    </recommendedName>
    <alternativeName>
        <fullName evidence="10">RNA polymerase omega subunit</fullName>
    </alternativeName>
    <alternativeName>
        <fullName evidence="8 10">Transcriptase subunit omega</fullName>
    </alternativeName>
</protein>
<dbReference type="InterPro" id="IPR036161">
    <property type="entry name" value="RPB6/omega-like_sf"/>
</dbReference>
<evidence type="ECO:0000256" key="7">
    <source>
        <dbReference type="ARBA" id="ARBA00023163"/>
    </source>
</evidence>
<dbReference type="NCBIfam" id="TIGR00690">
    <property type="entry name" value="rpoZ"/>
    <property type="match status" value="1"/>
</dbReference>
<evidence type="ECO:0000256" key="10">
    <source>
        <dbReference type="HAMAP-Rule" id="MF_00366"/>
    </source>
</evidence>
<dbReference type="SMART" id="SM01409">
    <property type="entry name" value="RNA_pol_Rpb6"/>
    <property type="match status" value="1"/>
</dbReference>
<dbReference type="PANTHER" id="PTHR34476">
    <property type="entry name" value="DNA-DIRECTED RNA POLYMERASE SUBUNIT OMEGA"/>
    <property type="match status" value="1"/>
</dbReference>
<dbReference type="EC" id="2.7.7.6" evidence="2 10"/>